<evidence type="ECO:0000259" key="3">
    <source>
        <dbReference type="Pfam" id="PF13556"/>
    </source>
</evidence>
<organism evidence="5 6">
    <name type="scientific">Virgibacillus siamensis</name>
    <dbReference type="NCBI Taxonomy" id="480071"/>
    <lineage>
        <taxon>Bacteria</taxon>
        <taxon>Bacillati</taxon>
        <taxon>Bacillota</taxon>
        <taxon>Bacilli</taxon>
        <taxon>Bacillales</taxon>
        <taxon>Bacillaceae</taxon>
        <taxon>Virgibacillus</taxon>
    </lineage>
</organism>
<dbReference type="InterPro" id="IPR042070">
    <property type="entry name" value="PucR_C-HTH_sf"/>
</dbReference>
<feature type="domain" description="Putative sugar diacid recognition" evidence="2">
    <location>
        <begin position="12"/>
        <end position="139"/>
    </location>
</feature>
<dbReference type="InterPro" id="IPR041522">
    <property type="entry name" value="CdaR_GGDEF"/>
</dbReference>
<keyword evidence="6" id="KW-1185">Reference proteome</keyword>
<evidence type="ECO:0000259" key="2">
    <source>
        <dbReference type="Pfam" id="PF05651"/>
    </source>
</evidence>
<comment type="similarity">
    <text evidence="1">Belongs to the CdaR family.</text>
</comment>
<feature type="domain" description="CdaR GGDEF-like" evidence="4">
    <location>
        <begin position="147"/>
        <end position="263"/>
    </location>
</feature>
<protein>
    <submittedName>
        <fullName evidence="5">Sugar diacid recognition domain-containing protein</fullName>
    </submittedName>
</protein>
<reference evidence="6" key="1">
    <citation type="journal article" date="2019" name="Int. J. Syst. Evol. Microbiol.">
        <title>The Global Catalogue of Microorganisms (GCM) 10K type strain sequencing project: providing services to taxonomists for standard genome sequencing and annotation.</title>
        <authorList>
            <consortium name="The Broad Institute Genomics Platform"/>
            <consortium name="The Broad Institute Genome Sequencing Center for Infectious Disease"/>
            <person name="Wu L."/>
            <person name="Ma J."/>
        </authorList>
    </citation>
    <scope>NUCLEOTIDE SEQUENCE [LARGE SCALE GENOMIC DNA]</scope>
    <source>
        <strain evidence="6">JCM 15395</strain>
    </source>
</reference>
<dbReference type="Pfam" id="PF13556">
    <property type="entry name" value="HTH_30"/>
    <property type="match status" value="1"/>
</dbReference>
<name>A0ABP3RH33_9BACI</name>
<dbReference type="RefSeq" id="WP_343814683.1">
    <property type="nucleotide sequence ID" value="NZ_BAAADS010000022.1"/>
</dbReference>
<dbReference type="PANTHER" id="PTHR33744">
    <property type="entry name" value="CARBOHYDRATE DIACID REGULATOR"/>
    <property type="match status" value="1"/>
</dbReference>
<dbReference type="Pfam" id="PF05651">
    <property type="entry name" value="Diacid_rec"/>
    <property type="match status" value="1"/>
</dbReference>
<gene>
    <name evidence="5" type="ORF">GCM10009001_29190</name>
</gene>
<evidence type="ECO:0000313" key="6">
    <source>
        <dbReference type="Proteomes" id="UP001500866"/>
    </source>
</evidence>
<accession>A0ABP3RH33</accession>
<dbReference type="InterPro" id="IPR025736">
    <property type="entry name" value="PucR_C-HTH_dom"/>
</dbReference>
<dbReference type="Pfam" id="PF17853">
    <property type="entry name" value="GGDEF_2"/>
    <property type="match status" value="1"/>
</dbReference>
<evidence type="ECO:0000313" key="5">
    <source>
        <dbReference type="EMBL" id="GAA0610036.1"/>
    </source>
</evidence>
<dbReference type="Proteomes" id="UP001500866">
    <property type="component" value="Unassembled WGS sequence"/>
</dbReference>
<dbReference type="Gene3D" id="1.10.10.2840">
    <property type="entry name" value="PucR C-terminal helix-turn-helix domain"/>
    <property type="match status" value="1"/>
</dbReference>
<dbReference type="InterPro" id="IPR008599">
    <property type="entry name" value="Diacid_rec"/>
</dbReference>
<evidence type="ECO:0000259" key="4">
    <source>
        <dbReference type="Pfam" id="PF17853"/>
    </source>
</evidence>
<feature type="domain" description="PucR C-terminal helix-turn-helix" evidence="3">
    <location>
        <begin position="307"/>
        <end position="364"/>
    </location>
</feature>
<evidence type="ECO:0000256" key="1">
    <source>
        <dbReference type="ARBA" id="ARBA00006754"/>
    </source>
</evidence>
<sequence length="368" mass="43373">MKNFFYEEKFYSSVVHEIRNLINEEVILTNEEGLIVASTDTNRLHHFHEGAYLSMQKKEKMIMTEELTLHLEGVHPGVVLPVIIENKPLGVIGITGDPQVVEPYAMLVQKVTELFIQDSAIRNNQERKARELEFFVFDWLSNKGNKNQLIERSHFFNINMQKYRQVVVIETNDSALNLSLKEVNFLRAIWDQRGDTIFIRWGQEKILMLITQINKPRLKQKLEMFLNEIKGSLNLNAIAGVGQLVNSKDLYLSFDQANRACEVTSVNRFVVFEEDLKFDILQHELNEETKQKFIKRTIRPLLQEEVLLETLDCWFQNNMFKQRTAKKLHIHINTLQYRLKRITEVTDLHLNDIDHLVTLYLSYRFLHE</sequence>
<dbReference type="EMBL" id="BAAADS010000022">
    <property type="protein sequence ID" value="GAA0610036.1"/>
    <property type="molecule type" value="Genomic_DNA"/>
</dbReference>
<comment type="caution">
    <text evidence="5">The sequence shown here is derived from an EMBL/GenBank/DDBJ whole genome shotgun (WGS) entry which is preliminary data.</text>
</comment>
<proteinExistence type="inferred from homology"/>
<dbReference type="PANTHER" id="PTHR33744:SF16">
    <property type="entry name" value="CARBOHYDRATE DIACID REGULATOR"/>
    <property type="match status" value="1"/>
</dbReference>
<dbReference type="InterPro" id="IPR051448">
    <property type="entry name" value="CdaR-like_regulators"/>
</dbReference>